<reference evidence="9 10" key="1">
    <citation type="submission" date="2024-08" db="EMBL/GenBank/DDBJ databases">
        <authorList>
            <person name="Cucini C."/>
            <person name="Frati F."/>
        </authorList>
    </citation>
    <scope>NUCLEOTIDE SEQUENCE [LARGE SCALE GENOMIC DNA]</scope>
</reference>
<evidence type="ECO:0000256" key="5">
    <source>
        <dbReference type="SAM" id="MobiDB-lite"/>
    </source>
</evidence>
<dbReference type="PANTHER" id="PTHR45766:SF6">
    <property type="entry name" value="SWI_SNF-RELATED MATRIX-ASSOCIATED ACTIN-DEPENDENT REGULATOR OF CHROMATIN SUBFAMILY A-LIKE PROTEIN 1"/>
    <property type="match status" value="1"/>
</dbReference>
<dbReference type="InterPro" id="IPR027417">
    <property type="entry name" value="P-loop_NTPase"/>
</dbReference>
<dbReference type="CDD" id="cd18010">
    <property type="entry name" value="DEXHc_HARP_SMARCAL1"/>
    <property type="match status" value="1"/>
</dbReference>
<dbReference type="Proteomes" id="UP001642540">
    <property type="component" value="Unassembled WGS sequence"/>
</dbReference>
<dbReference type="Gene3D" id="3.40.50.300">
    <property type="entry name" value="P-loop containing nucleotide triphosphate hydrolases"/>
    <property type="match status" value="1"/>
</dbReference>
<dbReference type="CDD" id="cd18793">
    <property type="entry name" value="SF2_C_SNF"/>
    <property type="match status" value="1"/>
</dbReference>
<feature type="region of interest" description="Disordered" evidence="5">
    <location>
        <begin position="1"/>
        <end position="25"/>
    </location>
</feature>
<dbReference type="SUPFAM" id="SSF52540">
    <property type="entry name" value="P-loop containing nucleoside triphosphate hydrolases"/>
    <property type="match status" value="2"/>
</dbReference>
<comment type="subcellular location">
    <subcellularLocation>
        <location evidence="1">Nucleus</location>
    </subcellularLocation>
</comment>
<dbReference type="Pfam" id="PF00176">
    <property type="entry name" value="SNF2-rel_dom"/>
    <property type="match status" value="1"/>
</dbReference>
<evidence type="ECO:0000313" key="9">
    <source>
        <dbReference type="EMBL" id="CAL8110477.1"/>
    </source>
</evidence>
<keyword evidence="10" id="KW-1185">Reference proteome</keyword>
<dbReference type="SMART" id="SM00490">
    <property type="entry name" value="HELICc"/>
    <property type="match status" value="1"/>
</dbReference>
<comment type="caution">
    <text evidence="9">The sequence shown here is derived from an EMBL/GenBank/DDBJ whole genome shotgun (WGS) entry which is preliminary data.</text>
</comment>
<keyword evidence="3" id="KW-0539">Nucleus</keyword>
<dbReference type="Gene3D" id="3.40.50.10810">
    <property type="entry name" value="Tandem AAA-ATPase domain"/>
    <property type="match status" value="1"/>
</dbReference>
<dbReference type="SMART" id="SM00487">
    <property type="entry name" value="DEXDc"/>
    <property type="match status" value="1"/>
</dbReference>
<feature type="domain" description="HARP" evidence="8">
    <location>
        <begin position="88"/>
        <end position="160"/>
    </location>
</feature>
<dbReference type="Pfam" id="PF07443">
    <property type="entry name" value="HARP"/>
    <property type="match status" value="1"/>
</dbReference>
<dbReference type="InterPro" id="IPR001650">
    <property type="entry name" value="Helicase_C-like"/>
</dbReference>
<dbReference type="PROSITE" id="PS51467">
    <property type="entry name" value="HARP"/>
    <property type="match status" value="1"/>
</dbReference>
<evidence type="ECO:0000259" key="7">
    <source>
        <dbReference type="PROSITE" id="PS51194"/>
    </source>
</evidence>
<evidence type="ECO:0000256" key="4">
    <source>
        <dbReference type="PROSITE-ProRule" id="PRU00800"/>
    </source>
</evidence>
<dbReference type="PANTHER" id="PTHR45766">
    <property type="entry name" value="DNA ANNEALING HELICASE AND ENDONUCLEASE ZRANB3 FAMILY MEMBER"/>
    <property type="match status" value="1"/>
</dbReference>
<feature type="compositionally biased region" description="Basic and acidic residues" evidence="5">
    <location>
        <begin position="1"/>
        <end position="24"/>
    </location>
</feature>
<dbReference type="PROSITE" id="PS51192">
    <property type="entry name" value="HELICASE_ATP_BIND_1"/>
    <property type="match status" value="1"/>
</dbReference>
<evidence type="ECO:0000259" key="8">
    <source>
        <dbReference type="PROSITE" id="PS51467"/>
    </source>
</evidence>
<evidence type="ECO:0000256" key="2">
    <source>
        <dbReference type="ARBA" id="ARBA00022801"/>
    </source>
</evidence>
<keyword evidence="2" id="KW-0378">Hydrolase</keyword>
<dbReference type="Pfam" id="PF00271">
    <property type="entry name" value="Helicase_C"/>
    <property type="match status" value="1"/>
</dbReference>
<dbReference type="EMBL" id="CAXLJM020000045">
    <property type="protein sequence ID" value="CAL8110477.1"/>
    <property type="molecule type" value="Genomic_DNA"/>
</dbReference>
<dbReference type="InterPro" id="IPR000330">
    <property type="entry name" value="SNF2_N"/>
</dbReference>
<dbReference type="InterPro" id="IPR014001">
    <property type="entry name" value="Helicase_ATP-bd"/>
</dbReference>
<proteinExistence type="inferred from homology"/>
<gene>
    <name evidence="9" type="ORF">ODALV1_LOCUS14283</name>
</gene>
<sequence>MSSLTDEQRRRMEDNRRKALEKRAAAAARAVALPSGPSTVQAVTNHTPSLNKPLQMQQAFRPPVNSLGSSNFKPNTEVRKPVPQTPFTGKTLAGTCVLLSRERFMVDIGYNQQLLAIFRSINGHQYESQSRNWTFPLAEHSNLITAVAPLRPAVSIGPLPGFVLKVFRKIQPGVPRTIPIVSLDGVDKALLAALMPFQVEGVMFGVSRNGRCLIGDDMGLGKSIQALGIAHYYRKEWPLLIVCPSSVRYAWRDSIWKWLPTVSAASISIIESGRDLIDFAEILITSYDLLQKRSSEFSHCGVLIMDESHHLKNHKTARTKAAIPLMQNAKRLMLLSGTPALSRPIELYTQISAIDRNLFPYLNDFGVRYCNGKKNNWGWDFSGSSNMGELQLILEETLMIRRLKSEVLQQLPSKLRKVMVLDPSLVRTKNNKSLKARAVAFTSSNLKSAERRGKLLEYYAETAAAKLDAVNAYIKELIEDEKKFICFAHHKSMMDGICEMLEQMKTHYIRIDGSTTAQDRQHAVETFQHRDDVPVAVLSITAANSGITLTAAKLVIFAELYWNPGILTQAEDRAHRIGQLDSVLVEYLLAGGTADDVLWTMVQDKLNVLNRAGLSKDNFCNVDATTLVQQSTSPEKQTKIDDFFLSQEKMEDDGDSEYRDLEKDQVLLEQLLDESFN</sequence>
<accession>A0ABP1QRA9</accession>
<evidence type="ECO:0000256" key="3">
    <source>
        <dbReference type="ARBA" id="ARBA00023242"/>
    </source>
</evidence>
<evidence type="ECO:0000259" key="6">
    <source>
        <dbReference type="PROSITE" id="PS51192"/>
    </source>
</evidence>
<dbReference type="PROSITE" id="PS51194">
    <property type="entry name" value="HELICASE_CTER"/>
    <property type="match status" value="1"/>
</dbReference>
<evidence type="ECO:0000256" key="1">
    <source>
        <dbReference type="ARBA" id="ARBA00004123"/>
    </source>
</evidence>
<evidence type="ECO:0008006" key="11">
    <source>
        <dbReference type="Google" id="ProtNLM"/>
    </source>
</evidence>
<organism evidence="9 10">
    <name type="scientific">Orchesella dallaii</name>
    <dbReference type="NCBI Taxonomy" id="48710"/>
    <lineage>
        <taxon>Eukaryota</taxon>
        <taxon>Metazoa</taxon>
        <taxon>Ecdysozoa</taxon>
        <taxon>Arthropoda</taxon>
        <taxon>Hexapoda</taxon>
        <taxon>Collembola</taxon>
        <taxon>Entomobryomorpha</taxon>
        <taxon>Entomobryoidea</taxon>
        <taxon>Orchesellidae</taxon>
        <taxon>Orchesellinae</taxon>
        <taxon>Orchesella</taxon>
    </lineage>
</organism>
<evidence type="ECO:0000313" key="10">
    <source>
        <dbReference type="Proteomes" id="UP001642540"/>
    </source>
</evidence>
<name>A0ABP1QRA9_9HEXA</name>
<dbReference type="InterPro" id="IPR010003">
    <property type="entry name" value="HARP_dom"/>
</dbReference>
<dbReference type="InterPro" id="IPR049730">
    <property type="entry name" value="SNF2/RAD54-like_C"/>
</dbReference>
<feature type="domain" description="Helicase ATP-binding" evidence="6">
    <location>
        <begin position="203"/>
        <end position="357"/>
    </location>
</feature>
<feature type="domain" description="Helicase C-terminal" evidence="7">
    <location>
        <begin position="469"/>
        <end position="628"/>
    </location>
</feature>
<protein>
    <recommendedName>
        <fullName evidence="11">SWI/SNF-related matrix-associated actin-dependent regulator of chromatin subfamily A-like protein 1</fullName>
    </recommendedName>
</protein>
<dbReference type="InterPro" id="IPR038718">
    <property type="entry name" value="SNF2-like_sf"/>
</dbReference>
<comment type="similarity">
    <text evidence="4">Belongs to the SNF2/RAD54 helicase family. SMARCAL1 subfamily.</text>
</comment>